<dbReference type="PANTHER" id="PTHR13152:SF0">
    <property type="entry name" value="GENERAL TRANSCRIPTION FACTOR IIH SUBUNIT 4"/>
    <property type="match status" value="1"/>
</dbReference>
<dbReference type="EMBL" id="KQ459449">
    <property type="protein sequence ID" value="KPJ00889.1"/>
    <property type="molecule type" value="Genomic_DNA"/>
</dbReference>
<dbReference type="GO" id="GO:0006366">
    <property type="term" value="P:transcription by RNA polymerase II"/>
    <property type="evidence" value="ECO:0007669"/>
    <property type="project" value="UniProtKB-ARBA"/>
</dbReference>
<keyword evidence="15" id="KW-1185">Reference proteome</keyword>
<evidence type="ECO:0000256" key="8">
    <source>
        <dbReference type="ARBA" id="ARBA00064576"/>
    </source>
</evidence>
<evidence type="ECO:0000256" key="6">
    <source>
        <dbReference type="ARBA" id="ARBA00023204"/>
    </source>
</evidence>
<accession>A0A0N1IMZ9</accession>
<evidence type="ECO:0000256" key="3">
    <source>
        <dbReference type="ARBA" id="ARBA00022763"/>
    </source>
</evidence>
<protein>
    <recommendedName>
        <fullName evidence="9">General transcription factor IIH subunit 4</fullName>
    </recommendedName>
    <alternativeName>
        <fullName evidence="12">Basic transcription factor 2 52 kDa subunit</fullName>
    </alternativeName>
    <alternativeName>
        <fullName evidence="10">General transcription factor IIH polypeptide 4</fullName>
    </alternativeName>
    <alternativeName>
        <fullName evidence="11">TFIIH basal transcription factor complex p52 subunit</fullName>
    </alternativeName>
</protein>
<dbReference type="Gene3D" id="3.30.70.2610">
    <property type="match status" value="1"/>
</dbReference>
<gene>
    <name evidence="14" type="ORF">RR46_01368</name>
</gene>
<reference evidence="14 15" key="1">
    <citation type="journal article" date="2015" name="Nat. Commun.">
        <title>Outbred genome sequencing and CRISPR/Cas9 gene editing in butterflies.</title>
        <authorList>
            <person name="Li X."/>
            <person name="Fan D."/>
            <person name="Zhang W."/>
            <person name="Liu G."/>
            <person name="Zhang L."/>
            <person name="Zhao L."/>
            <person name="Fang X."/>
            <person name="Chen L."/>
            <person name="Dong Y."/>
            <person name="Chen Y."/>
            <person name="Ding Y."/>
            <person name="Zhao R."/>
            <person name="Feng M."/>
            <person name="Zhu Y."/>
            <person name="Feng Y."/>
            <person name="Jiang X."/>
            <person name="Zhu D."/>
            <person name="Xiang H."/>
            <person name="Feng X."/>
            <person name="Li S."/>
            <person name="Wang J."/>
            <person name="Zhang G."/>
            <person name="Kronforst M.R."/>
            <person name="Wang W."/>
        </authorList>
    </citation>
    <scope>NUCLEOTIDE SEQUENCE [LARGE SCALE GENOMIC DNA]</scope>
    <source>
        <strain evidence="14">Ya'a_city_454_Px</strain>
        <tissue evidence="14">Whole body</tissue>
    </source>
</reference>
<keyword evidence="7" id="KW-0539">Nucleus</keyword>
<dbReference type="GO" id="GO:0003690">
    <property type="term" value="F:double-stranded DNA binding"/>
    <property type="evidence" value="ECO:0007669"/>
    <property type="project" value="TreeGrafter"/>
</dbReference>
<dbReference type="PANTHER" id="PTHR13152">
    <property type="entry name" value="TFIIH, POLYPEPTIDE 4"/>
    <property type="match status" value="1"/>
</dbReference>
<dbReference type="AlphaFoldDB" id="A0A0N1IMZ9"/>
<evidence type="ECO:0000313" key="15">
    <source>
        <dbReference type="Proteomes" id="UP000053268"/>
    </source>
</evidence>
<organism evidence="14 15">
    <name type="scientific">Papilio xuthus</name>
    <name type="common">Asian swallowtail butterfly</name>
    <dbReference type="NCBI Taxonomy" id="66420"/>
    <lineage>
        <taxon>Eukaryota</taxon>
        <taxon>Metazoa</taxon>
        <taxon>Ecdysozoa</taxon>
        <taxon>Arthropoda</taxon>
        <taxon>Hexapoda</taxon>
        <taxon>Insecta</taxon>
        <taxon>Pterygota</taxon>
        <taxon>Neoptera</taxon>
        <taxon>Endopterygota</taxon>
        <taxon>Lepidoptera</taxon>
        <taxon>Glossata</taxon>
        <taxon>Ditrysia</taxon>
        <taxon>Papilionoidea</taxon>
        <taxon>Papilionidae</taxon>
        <taxon>Papilioninae</taxon>
        <taxon>Papilio</taxon>
    </lineage>
</organism>
<evidence type="ECO:0000256" key="4">
    <source>
        <dbReference type="ARBA" id="ARBA00023015"/>
    </source>
</evidence>
<keyword evidence="3" id="KW-0227">DNA damage</keyword>
<evidence type="ECO:0000256" key="9">
    <source>
        <dbReference type="ARBA" id="ARBA00070130"/>
    </source>
</evidence>
<evidence type="ECO:0000259" key="13">
    <source>
        <dbReference type="Pfam" id="PF18307"/>
    </source>
</evidence>
<evidence type="ECO:0000313" key="14">
    <source>
        <dbReference type="EMBL" id="KPJ00889.1"/>
    </source>
</evidence>
<evidence type="ECO:0000256" key="5">
    <source>
        <dbReference type="ARBA" id="ARBA00023163"/>
    </source>
</evidence>
<proteinExistence type="inferred from homology"/>
<dbReference type="Pfam" id="PF18307">
    <property type="entry name" value="Tfb2_C"/>
    <property type="match status" value="1"/>
</dbReference>
<dbReference type="GO" id="GO:0000439">
    <property type="term" value="C:transcription factor TFIIH core complex"/>
    <property type="evidence" value="ECO:0007669"/>
    <property type="project" value="InterPro"/>
</dbReference>
<name>A0A0N1IMZ9_PAPXU</name>
<keyword evidence="4" id="KW-0805">Transcription regulation</keyword>
<evidence type="ECO:0000256" key="11">
    <source>
        <dbReference type="ARBA" id="ARBA00078092"/>
    </source>
</evidence>
<comment type="subunit">
    <text evidence="8">Component of the 7-subunit TFIIH core complex composed of XPB/ERCC3, XPD/ERCC2, GTF2H1, GTF2H2, GTF2H3, GTF2H4 and GTF2H5, which is active in NER. The core complex associates with the 3-subunit CDK-activating kinase (CAK) module composed of CCNH/cyclin H, CDK7 and MNAT1 to form the 10-subunit holoenzyme (holo-TFIIH) active in transcription. Part of TBP-based Pol II pre-initiation complex (PIC), in which Pol II core assembles with general transcription factors and other specific initiation factors including GTF2E1, GTF2E2, GTF2F1, GTF2F2, TCEA1, ERCC2, ERCC3, GTF2H2, GTF2H3, GTF2H4, GTF2H5, GTF2A1, GTF2A2, GTF2B and TBP; this large multi-subunit PIC complex mediates DNA unwinding and targets Pol II core to the transcription start site where the first phosphodiester bond forms.</text>
</comment>
<dbReference type="InterPro" id="IPR040662">
    <property type="entry name" value="Tfb2_C"/>
</dbReference>
<dbReference type="Proteomes" id="UP000053268">
    <property type="component" value="Unassembled WGS sequence"/>
</dbReference>
<keyword evidence="6" id="KW-0234">DNA repair</keyword>
<evidence type="ECO:0000256" key="1">
    <source>
        <dbReference type="ARBA" id="ARBA00004123"/>
    </source>
</evidence>
<evidence type="ECO:0000256" key="2">
    <source>
        <dbReference type="ARBA" id="ARBA00007132"/>
    </source>
</evidence>
<dbReference type="GO" id="GO:0005675">
    <property type="term" value="C:transcription factor TFIIH holo complex"/>
    <property type="evidence" value="ECO:0007669"/>
    <property type="project" value="TreeGrafter"/>
</dbReference>
<dbReference type="GO" id="GO:0001671">
    <property type="term" value="F:ATPase activator activity"/>
    <property type="evidence" value="ECO:0007669"/>
    <property type="project" value="InterPro"/>
</dbReference>
<evidence type="ECO:0000256" key="7">
    <source>
        <dbReference type="ARBA" id="ARBA00023242"/>
    </source>
</evidence>
<dbReference type="FunFam" id="3.30.70.2610:FF:000001">
    <property type="entry name" value="General transcription factor IIH subunit 4"/>
    <property type="match status" value="1"/>
</dbReference>
<dbReference type="GO" id="GO:0006289">
    <property type="term" value="P:nucleotide-excision repair"/>
    <property type="evidence" value="ECO:0007669"/>
    <property type="project" value="InterPro"/>
</dbReference>
<comment type="similarity">
    <text evidence="2">Belongs to the TFB2 family.</text>
</comment>
<dbReference type="InterPro" id="IPR004598">
    <property type="entry name" value="TFIIH_p52/Tfb2"/>
</dbReference>
<evidence type="ECO:0000256" key="10">
    <source>
        <dbReference type="ARBA" id="ARBA00077679"/>
    </source>
</evidence>
<dbReference type="STRING" id="66420.A0A0N1IMZ9"/>
<evidence type="ECO:0000256" key="12">
    <source>
        <dbReference type="ARBA" id="ARBA00083797"/>
    </source>
</evidence>
<comment type="subcellular location">
    <subcellularLocation>
        <location evidence="1">Nucleus</location>
    </subcellularLocation>
</comment>
<sequence length="94" mass="10916">MLKSETGGIRSTSLLPPTVVDQIRLWQAERNRFSYTEGVVYNQFLSQADFALVREYARAQGVLTWQSERTRTVIVTRAGHECVRKYWKKHSKPS</sequence>
<keyword evidence="5" id="KW-0804">Transcription</keyword>
<feature type="domain" description="Transcription factor Tfb2 C-terminal" evidence="13">
    <location>
        <begin position="21"/>
        <end position="88"/>
    </location>
</feature>